<dbReference type="EMBL" id="JBHTHR010001269">
    <property type="protein sequence ID" value="MFD0803993.1"/>
    <property type="molecule type" value="Genomic_DNA"/>
</dbReference>
<evidence type="ECO:0000259" key="1">
    <source>
        <dbReference type="Pfam" id="PF17940"/>
    </source>
</evidence>
<evidence type="ECO:0000313" key="2">
    <source>
        <dbReference type="EMBL" id="MFD0803993.1"/>
    </source>
</evidence>
<dbReference type="Gene3D" id="1.10.357.10">
    <property type="entry name" value="Tetracycline Repressor, domain 2"/>
    <property type="match status" value="1"/>
</dbReference>
<feature type="non-terminal residue" evidence="2">
    <location>
        <position position="1"/>
    </location>
</feature>
<sequence>LVAEGAGADRRRALAEYELTLLAVRRPALRPVVRGYLAALAEALACCTDDTTAVRAAIAAVDGLFLQGLLDERGVSTEEIRAVLTHILGAGTG</sequence>
<proteinExistence type="predicted"/>
<dbReference type="SUPFAM" id="SSF48498">
    <property type="entry name" value="Tetracyclin repressor-like, C-terminal domain"/>
    <property type="match status" value="1"/>
</dbReference>
<gene>
    <name evidence="2" type="ORF">ACFQZU_22125</name>
</gene>
<accession>A0ABW3BL31</accession>
<evidence type="ECO:0000313" key="3">
    <source>
        <dbReference type="Proteomes" id="UP001596956"/>
    </source>
</evidence>
<organism evidence="2 3">
    <name type="scientific">Streptomonospora algeriensis</name>
    <dbReference type="NCBI Taxonomy" id="995084"/>
    <lineage>
        <taxon>Bacteria</taxon>
        <taxon>Bacillati</taxon>
        <taxon>Actinomycetota</taxon>
        <taxon>Actinomycetes</taxon>
        <taxon>Streptosporangiales</taxon>
        <taxon>Nocardiopsidaceae</taxon>
        <taxon>Streptomonospora</taxon>
    </lineage>
</organism>
<dbReference type="Pfam" id="PF17940">
    <property type="entry name" value="TetR_C_31"/>
    <property type="match status" value="1"/>
</dbReference>
<dbReference type="InterPro" id="IPR041583">
    <property type="entry name" value="TetR_C_31"/>
</dbReference>
<dbReference type="Proteomes" id="UP001596956">
    <property type="component" value="Unassembled WGS sequence"/>
</dbReference>
<dbReference type="InterPro" id="IPR036271">
    <property type="entry name" value="Tet_transcr_reg_TetR-rel_C_sf"/>
</dbReference>
<keyword evidence="3" id="KW-1185">Reference proteome</keyword>
<protein>
    <submittedName>
        <fullName evidence="2">TetR family transcriptional regulator</fullName>
    </submittedName>
</protein>
<name>A0ABW3BL31_9ACTN</name>
<reference evidence="3" key="1">
    <citation type="journal article" date="2019" name="Int. J. Syst. Evol. Microbiol.">
        <title>The Global Catalogue of Microorganisms (GCM) 10K type strain sequencing project: providing services to taxonomists for standard genome sequencing and annotation.</title>
        <authorList>
            <consortium name="The Broad Institute Genomics Platform"/>
            <consortium name="The Broad Institute Genome Sequencing Center for Infectious Disease"/>
            <person name="Wu L."/>
            <person name="Ma J."/>
        </authorList>
    </citation>
    <scope>NUCLEOTIDE SEQUENCE [LARGE SCALE GENOMIC DNA]</scope>
    <source>
        <strain evidence="3">CCUG 63369</strain>
    </source>
</reference>
<comment type="caution">
    <text evidence="2">The sequence shown here is derived from an EMBL/GenBank/DDBJ whole genome shotgun (WGS) entry which is preliminary data.</text>
</comment>
<feature type="domain" description="Tetracyclin repressor-like C-terminal group 31" evidence="1">
    <location>
        <begin position="4"/>
        <end position="89"/>
    </location>
</feature>